<organism evidence="1">
    <name type="scientific">bioreactor metagenome</name>
    <dbReference type="NCBI Taxonomy" id="1076179"/>
    <lineage>
        <taxon>unclassified sequences</taxon>
        <taxon>metagenomes</taxon>
        <taxon>ecological metagenomes</taxon>
    </lineage>
</organism>
<reference evidence="1" key="1">
    <citation type="submission" date="2019-08" db="EMBL/GenBank/DDBJ databases">
        <authorList>
            <person name="Kucharzyk K."/>
            <person name="Murdoch R.W."/>
            <person name="Higgins S."/>
            <person name="Loffler F."/>
        </authorList>
    </citation>
    <scope>NUCLEOTIDE SEQUENCE</scope>
</reference>
<gene>
    <name evidence="1" type="ORF">SDC9_104139</name>
</gene>
<protein>
    <submittedName>
        <fullName evidence="1">Uncharacterized protein</fullName>
    </submittedName>
</protein>
<comment type="caution">
    <text evidence="1">The sequence shown here is derived from an EMBL/GenBank/DDBJ whole genome shotgun (WGS) entry which is preliminary data.</text>
</comment>
<sequence length="230" mass="26953">MFKDKPNFPRADFAGTVDGQFSFDKNKHIIDHSDLCVKLNNAEFDYVKAIWDYLKVWKCIAYDNLDGSILDLGIIGEIFDYIQANKPKKLSNDETIRSSASIELIPKLKLNFPEEQQEEISRFIRRAWDKKEIVRQFLEKQSEDDEISVYELASTIQDDYCKLKERKNSDARVEDIEIIRKLALIYLPDNKKENIGFVANAEALVLHFFEFCFIGKKTNEYHQKSLFDEC</sequence>
<dbReference type="AlphaFoldDB" id="A0A645AVZ0"/>
<name>A0A645AVZ0_9ZZZZ</name>
<evidence type="ECO:0000313" key="1">
    <source>
        <dbReference type="EMBL" id="MPM57317.1"/>
    </source>
</evidence>
<dbReference type="EMBL" id="VSSQ01016206">
    <property type="protein sequence ID" value="MPM57317.1"/>
    <property type="molecule type" value="Genomic_DNA"/>
</dbReference>
<proteinExistence type="predicted"/>
<accession>A0A645AVZ0</accession>